<dbReference type="EMBL" id="PQVH01000012">
    <property type="protein sequence ID" value="TFW70636.1"/>
    <property type="molecule type" value="Genomic_DNA"/>
</dbReference>
<gene>
    <name evidence="1" type="ORF">C3Y98_10010</name>
</gene>
<dbReference type="InterPro" id="IPR015867">
    <property type="entry name" value="N-reg_PII/ATP_PRibTrfase_C"/>
</dbReference>
<dbReference type="RefSeq" id="WP_135278441.1">
    <property type="nucleotide sequence ID" value="NZ_PQVH01000012.1"/>
</dbReference>
<dbReference type="Pfam" id="PF11582">
    <property type="entry name" value="DUF3240"/>
    <property type="match status" value="1"/>
</dbReference>
<sequence length="104" mass="11480">MSQSPSEQGLLILMAPVSLEETLVDLLLQKDQISGFTTTNVNGHGRQHAELSLVEQVAGRQKRVQFMMHASFAELQGLVVELKQVFSDTGMHYILMPVAEAQSI</sequence>
<dbReference type="Proteomes" id="UP000297706">
    <property type="component" value="Unassembled WGS sequence"/>
</dbReference>
<proteinExistence type="predicted"/>
<dbReference type="AlphaFoldDB" id="A0A4Y9VR60"/>
<name>A0A4Y9VR60_9PROT</name>
<evidence type="ECO:0000313" key="2">
    <source>
        <dbReference type="Proteomes" id="UP000297706"/>
    </source>
</evidence>
<dbReference type="Gene3D" id="3.30.70.120">
    <property type="match status" value="1"/>
</dbReference>
<reference evidence="1 2" key="1">
    <citation type="submission" date="2018-02" db="EMBL/GenBank/DDBJ databases">
        <title>A novel lanthanide dependent methylotroph, Methylotenera sp. La3113.</title>
        <authorList>
            <person name="Lv H."/>
            <person name="Tani A."/>
        </authorList>
    </citation>
    <scope>NUCLEOTIDE SEQUENCE [LARGE SCALE GENOMIC DNA]</scope>
    <source>
        <strain evidence="1 2">La3113</strain>
    </source>
</reference>
<evidence type="ECO:0000313" key="1">
    <source>
        <dbReference type="EMBL" id="TFW70636.1"/>
    </source>
</evidence>
<protein>
    <submittedName>
        <fullName evidence="1">DUF3240 domain-containing protein</fullName>
    </submittedName>
</protein>
<dbReference type="OrthoDB" id="8537254at2"/>
<keyword evidence="2" id="KW-1185">Reference proteome</keyword>
<accession>A0A4Y9VR60</accession>
<comment type="caution">
    <text evidence="1">The sequence shown here is derived from an EMBL/GenBank/DDBJ whole genome shotgun (WGS) entry which is preliminary data.</text>
</comment>
<organism evidence="1 2">
    <name type="scientific">Methylotenera oryzisoli</name>
    <dbReference type="NCBI Taxonomy" id="2080758"/>
    <lineage>
        <taxon>Bacteria</taxon>
        <taxon>Pseudomonadati</taxon>
        <taxon>Pseudomonadota</taxon>
        <taxon>Betaproteobacteria</taxon>
        <taxon>Nitrosomonadales</taxon>
        <taxon>Methylophilaceae</taxon>
        <taxon>Methylotenera</taxon>
    </lineage>
</organism>
<dbReference type="InterPro" id="IPR021634">
    <property type="entry name" value="DUF3240"/>
</dbReference>